<gene>
    <name evidence="2" type="ORF">AXF42_Ash005261</name>
</gene>
<dbReference type="PROSITE" id="PS50181">
    <property type="entry name" value="FBOX"/>
    <property type="match status" value="1"/>
</dbReference>
<name>A0A2I0B6E4_9ASPA</name>
<dbReference type="PANTHER" id="PTHR31900">
    <property type="entry name" value="F-BOX/RNI SUPERFAMILY PROTEIN-RELATED"/>
    <property type="match status" value="1"/>
</dbReference>
<dbReference type="CDD" id="cd22160">
    <property type="entry name" value="F-box_AtFBL13-like"/>
    <property type="match status" value="1"/>
</dbReference>
<dbReference type="Gene3D" id="3.80.10.10">
    <property type="entry name" value="Ribonuclease Inhibitor"/>
    <property type="match status" value="1"/>
</dbReference>
<reference evidence="2 3" key="1">
    <citation type="journal article" date="2017" name="Nature">
        <title>The Apostasia genome and the evolution of orchids.</title>
        <authorList>
            <person name="Zhang G.Q."/>
            <person name="Liu K.W."/>
            <person name="Li Z."/>
            <person name="Lohaus R."/>
            <person name="Hsiao Y.Y."/>
            <person name="Niu S.C."/>
            <person name="Wang J.Y."/>
            <person name="Lin Y.C."/>
            <person name="Xu Q."/>
            <person name="Chen L.J."/>
            <person name="Yoshida K."/>
            <person name="Fujiwara S."/>
            <person name="Wang Z.W."/>
            <person name="Zhang Y.Q."/>
            <person name="Mitsuda N."/>
            <person name="Wang M."/>
            <person name="Liu G.H."/>
            <person name="Pecoraro L."/>
            <person name="Huang H.X."/>
            <person name="Xiao X.J."/>
            <person name="Lin M."/>
            <person name="Wu X.Y."/>
            <person name="Wu W.L."/>
            <person name="Chen Y.Y."/>
            <person name="Chang S.B."/>
            <person name="Sakamoto S."/>
            <person name="Ohme-Takagi M."/>
            <person name="Yagi M."/>
            <person name="Zeng S.J."/>
            <person name="Shen C.Y."/>
            <person name="Yeh C.M."/>
            <person name="Luo Y.B."/>
            <person name="Tsai W.C."/>
            <person name="Van de Peer Y."/>
            <person name="Liu Z.J."/>
        </authorList>
    </citation>
    <scope>NUCLEOTIDE SEQUENCE [LARGE SCALE GENOMIC DNA]</scope>
    <source>
        <strain evidence="3">cv. Shenzhen</strain>
        <tissue evidence="2">Stem</tissue>
    </source>
</reference>
<proteinExistence type="predicted"/>
<dbReference type="STRING" id="1088818.A0A2I0B6E4"/>
<dbReference type="Proteomes" id="UP000236161">
    <property type="component" value="Unassembled WGS sequence"/>
</dbReference>
<dbReference type="EMBL" id="KZ451908">
    <property type="protein sequence ID" value="PKA63366.1"/>
    <property type="molecule type" value="Genomic_DNA"/>
</dbReference>
<keyword evidence="3" id="KW-1185">Reference proteome</keyword>
<dbReference type="InterPro" id="IPR001810">
    <property type="entry name" value="F-box_dom"/>
</dbReference>
<dbReference type="PANTHER" id="PTHR31900:SF30">
    <property type="entry name" value="SUPERFAMILY PROTEIN, PUTATIVE-RELATED"/>
    <property type="match status" value="1"/>
</dbReference>
<dbReference type="AlphaFoldDB" id="A0A2I0B6E4"/>
<dbReference type="InterPro" id="IPR053781">
    <property type="entry name" value="F-box_AtFBL13-like"/>
</dbReference>
<dbReference type="Pfam" id="PF00646">
    <property type="entry name" value="F-box"/>
    <property type="match status" value="1"/>
</dbReference>
<dbReference type="SMART" id="SM00256">
    <property type="entry name" value="FBOX"/>
    <property type="match status" value="1"/>
</dbReference>
<dbReference type="SUPFAM" id="SSF81383">
    <property type="entry name" value="F-box domain"/>
    <property type="match status" value="1"/>
</dbReference>
<dbReference type="InterPro" id="IPR036047">
    <property type="entry name" value="F-box-like_dom_sf"/>
</dbReference>
<evidence type="ECO:0000259" key="1">
    <source>
        <dbReference type="PROSITE" id="PS50181"/>
    </source>
</evidence>
<accession>A0A2I0B6E4</accession>
<protein>
    <submittedName>
        <fullName evidence="2">FBD-associated F-box protein</fullName>
    </submittedName>
</protein>
<organism evidence="2 3">
    <name type="scientific">Apostasia shenzhenica</name>
    <dbReference type="NCBI Taxonomy" id="1088818"/>
    <lineage>
        <taxon>Eukaryota</taxon>
        <taxon>Viridiplantae</taxon>
        <taxon>Streptophyta</taxon>
        <taxon>Embryophyta</taxon>
        <taxon>Tracheophyta</taxon>
        <taxon>Spermatophyta</taxon>
        <taxon>Magnoliopsida</taxon>
        <taxon>Liliopsida</taxon>
        <taxon>Asparagales</taxon>
        <taxon>Orchidaceae</taxon>
        <taxon>Apostasioideae</taxon>
        <taxon>Apostasia</taxon>
    </lineage>
</organism>
<dbReference type="InterPro" id="IPR050232">
    <property type="entry name" value="FBL13/AtMIF1-like"/>
</dbReference>
<feature type="domain" description="F-box" evidence="1">
    <location>
        <begin position="22"/>
        <end position="56"/>
    </location>
</feature>
<evidence type="ECO:0000313" key="3">
    <source>
        <dbReference type="Proteomes" id="UP000236161"/>
    </source>
</evidence>
<sequence>MCGAIGDYTDGSYGGCHDDDAEHPLEQVPDDLLGHIVSFLPTRDAVRTSVLSRRWRYAWTHTTHFDFDPQTILSAADAAAANLAVSKYNYKNIYFAIDKCSCALDFILSLSPPLTIGNLRIMSPLQLPSKAFWIVDTRHPQLFALLRENPLRSSLLGINTLTSLEIVGPLVVSSRLVIACPILRSLKIARLLFEKACIFQQILSSCHKLEYLAVEECCNLDGQPLLNIQHQNLTRFRLMLGPRNTNVVIDTPSLVEFDLRLPGYICKDWNFVFLRVRMLERLALTLSTSNSCRGIAELGALAGKLEAVLNTVAARCNAHIHLEGNIMEVHFHTFIHSFIHSLIYRSL</sequence>
<dbReference type="InterPro" id="IPR032675">
    <property type="entry name" value="LRR_dom_sf"/>
</dbReference>
<evidence type="ECO:0000313" key="2">
    <source>
        <dbReference type="EMBL" id="PKA63366.1"/>
    </source>
</evidence>
<dbReference type="OrthoDB" id="1933116at2759"/>